<dbReference type="InterPro" id="IPR007670">
    <property type="entry name" value="DUF596"/>
</dbReference>
<gene>
    <name evidence="1" type="ORF">LVJ83_10995</name>
</gene>
<dbReference type="SUPFAM" id="SSF160472">
    <property type="entry name" value="NMB0513-like"/>
    <property type="match status" value="1"/>
</dbReference>
<dbReference type="Pfam" id="PF04591">
    <property type="entry name" value="DUF596"/>
    <property type="match status" value="1"/>
</dbReference>
<dbReference type="Gene3D" id="1.10.3510.10">
    <property type="entry name" value="NMB0513-like"/>
    <property type="match status" value="1"/>
</dbReference>
<reference evidence="1 2" key="1">
    <citation type="journal article" date="2022" name="Res Sq">
        <title>Evolution of multicellular longitudinally dividing oral cavity symbionts (Neisseriaceae).</title>
        <authorList>
            <person name="Nyongesa S."/>
            <person name="Weber P."/>
            <person name="Bernet E."/>
            <person name="Pullido F."/>
            <person name="Nieckarz M."/>
            <person name="Delaby M."/>
            <person name="Nieves C."/>
            <person name="Viehboeck T."/>
            <person name="Krause N."/>
            <person name="Rivera-Millot A."/>
            <person name="Nakamura A."/>
            <person name="Vischer N."/>
            <person name="VanNieuwenhze M."/>
            <person name="Brun Y."/>
            <person name="Cava F."/>
            <person name="Bulgheresi S."/>
            <person name="Veyrier F."/>
        </authorList>
    </citation>
    <scope>NUCLEOTIDE SEQUENCE [LARGE SCALE GENOMIC DNA]</scope>
    <source>
        <strain evidence="1 2">CCUG 63373m</strain>
    </source>
</reference>
<accession>A0ABY4DRW7</accession>
<sequence length="128" mass="15454">MMNISKKYEVLEQSYDLQTIFMEYKEKANLDINNENLKENFLDFLQEIISDGYIKLGQWDDNFIEFKELIISPKEQVNLIRKKWPVYYNPHVPELDIEGLWWEVECPVGLAEYPNWEKITKDLECEIK</sequence>
<dbReference type="RefSeq" id="WP_244784624.1">
    <property type="nucleotide sequence ID" value="NZ_CP091508.1"/>
</dbReference>
<name>A0ABY4DRW7_9NEIS</name>
<protein>
    <submittedName>
        <fullName evidence="1">DUF596 domain-containing protein</fullName>
    </submittedName>
</protein>
<evidence type="ECO:0000313" key="2">
    <source>
        <dbReference type="Proteomes" id="UP000829817"/>
    </source>
</evidence>
<dbReference type="Proteomes" id="UP000829817">
    <property type="component" value="Chromosome"/>
</dbReference>
<evidence type="ECO:0000313" key="1">
    <source>
        <dbReference type="EMBL" id="UOO81465.1"/>
    </source>
</evidence>
<dbReference type="InterPro" id="IPR023138">
    <property type="entry name" value="NMB0513-like_sf"/>
</dbReference>
<organism evidence="1 2">
    <name type="scientific">Uruburuella testudinis</name>
    <dbReference type="NCBI Taxonomy" id="1282863"/>
    <lineage>
        <taxon>Bacteria</taxon>
        <taxon>Pseudomonadati</taxon>
        <taxon>Pseudomonadota</taxon>
        <taxon>Betaproteobacteria</taxon>
        <taxon>Neisseriales</taxon>
        <taxon>Neisseriaceae</taxon>
        <taxon>Uruburuella</taxon>
    </lineage>
</organism>
<keyword evidence="2" id="KW-1185">Reference proteome</keyword>
<proteinExistence type="predicted"/>
<dbReference type="EMBL" id="CP091508">
    <property type="protein sequence ID" value="UOO81465.1"/>
    <property type="molecule type" value="Genomic_DNA"/>
</dbReference>